<sequence>MMSKKVDVERSGVALVLLLVCAALSGVHAQLGGTPRPLEPIPGFAEFNRLSSGRGDTRLNQNTVFPIMSAIAALQPVTNLGYAWGTYSQLNDGSGLYQQILTKSLLSIAVSTGFDSSSGLPSAAIGVFACGIVSSDLSIDCFGATPMPAGVSSPPAGTYFRVAAGYDHACGISFDGSLIDTSTLLLNSESDRSAFYASVDLECWGNETIETGGTISNFNAGSLSVNTADPYVEVAAGAFFTCVRTLSGVLTCGGLSILLDTNLAAGRVSGDMSSYVPGGTFGIVAAGPNNFCAVNSANSLQCGGIGLVGSAVTASGWSYSRESLSVGNNFVCGIDDSTNIVQCARDTEIQDQSTFESQVGDVQAVGGVRAVAVNQLYVCVTDFEFNVTCSSDTVVIGNPVYNSGISTVTCSQTTPCGNRIVVDTSSSPLYTCTLAACSGTGWFYDAGGSNQCTQREVLNPYPLEVIETSGDCTIIIDYTLQLA</sequence>
<organism evidence="2">
    <name type="scientific">Erythrolobus australicus</name>
    <dbReference type="NCBI Taxonomy" id="1077150"/>
    <lineage>
        <taxon>Eukaryota</taxon>
        <taxon>Rhodophyta</taxon>
        <taxon>Bangiophyceae</taxon>
        <taxon>Porphyridiales</taxon>
        <taxon>Porphyridiaceae</taxon>
        <taxon>Erythrolobus</taxon>
    </lineage>
</organism>
<feature type="chain" id="PRO_5030856927" evidence="1">
    <location>
        <begin position="30"/>
        <end position="483"/>
    </location>
</feature>
<name>A0A7S1XGW2_9RHOD</name>
<gene>
    <name evidence="2" type="ORF">EAUS1353_LOCUS1377</name>
</gene>
<protein>
    <submittedName>
        <fullName evidence="2">Uncharacterized protein</fullName>
    </submittedName>
</protein>
<feature type="signal peptide" evidence="1">
    <location>
        <begin position="1"/>
        <end position="29"/>
    </location>
</feature>
<dbReference type="AlphaFoldDB" id="A0A7S1XGW2"/>
<reference evidence="2" key="1">
    <citation type="submission" date="2021-01" db="EMBL/GenBank/DDBJ databases">
        <authorList>
            <person name="Corre E."/>
            <person name="Pelletier E."/>
            <person name="Niang G."/>
            <person name="Scheremetjew M."/>
            <person name="Finn R."/>
            <person name="Kale V."/>
            <person name="Holt S."/>
            <person name="Cochrane G."/>
            <person name="Meng A."/>
            <person name="Brown T."/>
            <person name="Cohen L."/>
        </authorList>
    </citation>
    <scope>NUCLEOTIDE SEQUENCE</scope>
    <source>
        <strain evidence="2">CCMP3124</strain>
    </source>
</reference>
<evidence type="ECO:0000313" key="2">
    <source>
        <dbReference type="EMBL" id="CAD9239639.1"/>
    </source>
</evidence>
<evidence type="ECO:0000256" key="1">
    <source>
        <dbReference type="SAM" id="SignalP"/>
    </source>
</evidence>
<keyword evidence="1" id="KW-0732">Signal</keyword>
<dbReference type="EMBL" id="HBGI01002116">
    <property type="protein sequence ID" value="CAD9239639.1"/>
    <property type="molecule type" value="Transcribed_RNA"/>
</dbReference>
<accession>A0A7S1XGW2</accession>
<proteinExistence type="predicted"/>